<gene>
    <name evidence="1" type="ORF">CSW64_08810</name>
</gene>
<reference evidence="1 2" key="1">
    <citation type="submission" date="2017-10" db="EMBL/GenBank/DDBJ databases">
        <title>Genome sequence of Caulobacter mirabilis FWC38.</title>
        <authorList>
            <person name="Fiebig A."/>
            <person name="Crosson S."/>
        </authorList>
    </citation>
    <scope>NUCLEOTIDE SEQUENCE [LARGE SCALE GENOMIC DNA]</scope>
    <source>
        <strain evidence="1 2">FWC 38</strain>
    </source>
</reference>
<evidence type="ECO:0000313" key="1">
    <source>
        <dbReference type="EMBL" id="ATQ42508.1"/>
    </source>
</evidence>
<proteinExistence type="predicted"/>
<dbReference type="OrthoDB" id="7183179at2"/>
<dbReference type="EMBL" id="CP024201">
    <property type="protein sequence ID" value="ATQ42508.1"/>
    <property type="molecule type" value="Genomic_DNA"/>
</dbReference>
<dbReference type="KEGG" id="cmb:CSW64_08810"/>
<sequence length="260" mass="26206">MTVRALALAGLIPLLGLGACERGASRPEPGKPAAGGEAGYVAPPIVLAAQPSSNGVVLSGAAAPNAEVKLGAPSGEVISAKADGKGAWTAVVPASDSVRFYGLLMGVEARVVQSEGYLVLTPNSAAQLRAGAGAKVIAPASRRPRILAVDYDGGGGAVVSGVGTPSALVGLRVDRAARGESTVDVQGRFAIPLVQPLAMGVHEFEVAAEGGEDVAAVEISRSTPPTDGPYRATRLPYGWRIDWRTPSGGLQTTLLLDQGG</sequence>
<dbReference type="RefSeq" id="WP_099621765.1">
    <property type="nucleotide sequence ID" value="NZ_CP024201.1"/>
</dbReference>
<dbReference type="Proteomes" id="UP000228945">
    <property type="component" value="Chromosome"/>
</dbReference>
<evidence type="ECO:0008006" key="3">
    <source>
        <dbReference type="Google" id="ProtNLM"/>
    </source>
</evidence>
<name>A0A2D2AWX3_9CAUL</name>
<dbReference type="PROSITE" id="PS51257">
    <property type="entry name" value="PROKAR_LIPOPROTEIN"/>
    <property type="match status" value="1"/>
</dbReference>
<accession>A0A2D2AWX3</accession>
<dbReference type="AlphaFoldDB" id="A0A2D2AWX3"/>
<keyword evidence="2" id="KW-1185">Reference proteome</keyword>
<protein>
    <recommendedName>
        <fullName evidence="3">Bacterial Ig domain-containing protein</fullName>
    </recommendedName>
</protein>
<dbReference type="Gene3D" id="2.60.40.10">
    <property type="entry name" value="Immunoglobulins"/>
    <property type="match status" value="1"/>
</dbReference>
<evidence type="ECO:0000313" key="2">
    <source>
        <dbReference type="Proteomes" id="UP000228945"/>
    </source>
</evidence>
<dbReference type="InterPro" id="IPR013783">
    <property type="entry name" value="Ig-like_fold"/>
</dbReference>
<organism evidence="1 2">
    <name type="scientific">Caulobacter mirabilis</name>
    <dbReference type="NCBI Taxonomy" id="69666"/>
    <lineage>
        <taxon>Bacteria</taxon>
        <taxon>Pseudomonadati</taxon>
        <taxon>Pseudomonadota</taxon>
        <taxon>Alphaproteobacteria</taxon>
        <taxon>Caulobacterales</taxon>
        <taxon>Caulobacteraceae</taxon>
        <taxon>Caulobacter</taxon>
    </lineage>
</organism>